<organism evidence="2 3">
    <name type="scientific">Cellulomonas fimi (strain ATCC 484 / DSM 20113 / JCM 1341 / CCUG 24087 / LMG 16345 / NBRC 15513 / NCIMB 8980 / NCTC 7547 / NRS-133)</name>
    <dbReference type="NCBI Taxonomy" id="590998"/>
    <lineage>
        <taxon>Bacteria</taxon>
        <taxon>Bacillati</taxon>
        <taxon>Actinomycetota</taxon>
        <taxon>Actinomycetes</taxon>
        <taxon>Micrococcales</taxon>
        <taxon>Cellulomonadaceae</taxon>
        <taxon>Cellulomonas</taxon>
    </lineage>
</organism>
<dbReference type="RefSeq" id="WP_013772480.1">
    <property type="nucleotide sequence ID" value="NC_015514.1"/>
</dbReference>
<keyword evidence="1" id="KW-1133">Transmembrane helix</keyword>
<feature type="transmembrane region" description="Helical" evidence="1">
    <location>
        <begin position="67"/>
        <end position="92"/>
    </location>
</feature>
<protein>
    <recommendedName>
        <fullName evidence="4">DUF4190 domain-containing protein</fullName>
    </recommendedName>
</protein>
<evidence type="ECO:0000313" key="2">
    <source>
        <dbReference type="EMBL" id="AEE47456.1"/>
    </source>
</evidence>
<sequence length="94" mass="9570">MSDPQYPPPAAPAPYEPAPAKASNVLSIISFPLAAIALLFVPILFGGAAIVLASIAKFKKHEPLGNIAFIISIVATVLGFIIGAIVGAMMVANA</sequence>
<gene>
    <name evidence="2" type="ordered locus">Celf_3343</name>
</gene>
<name>F4H1N6_CELFA</name>
<proteinExistence type="predicted"/>
<reference evidence="2 3" key="1">
    <citation type="submission" date="2011-04" db="EMBL/GenBank/DDBJ databases">
        <title>Complete sequence of Cellulomonas fimi ATCC 484.</title>
        <authorList>
            <consortium name="US DOE Joint Genome Institute"/>
            <person name="Lucas S."/>
            <person name="Han J."/>
            <person name="Lapidus A."/>
            <person name="Cheng J.-F."/>
            <person name="Goodwin L."/>
            <person name="Pitluck S."/>
            <person name="Peters L."/>
            <person name="Chertkov O."/>
            <person name="Detter J.C."/>
            <person name="Han C."/>
            <person name="Tapia R."/>
            <person name="Land M."/>
            <person name="Hauser L."/>
            <person name="Kyrpides N."/>
            <person name="Ivanova N."/>
            <person name="Ovchinnikova G."/>
            <person name="Pagani I."/>
            <person name="Mead D."/>
            <person name="Brumm P."/>
            <person name="Woyke T."/>
        </authorList>
    </citation>
    <scope>NUCLEOTIDE SEQUENCE [LARGE SCALE GENOMIC DNA]</scope>
    <source>
        <strain evidence="3">ATCC 484 / DSM 20113 / JCM 1341 / NBRC 15513 / NCIMB 8980 / NCTC 7547</strain>
    </source>
</reference>
<dbReference type="KEGG" id="cfi:Celf_3343"/>
<dbReference type="HOGENOM" id="CLU_2380952_0_0_11"/>
<evidence type="ECO:0000256" key="1">
    <source>
        <dbReference type="SAM" id="Phobius"/>
    </source>
</evidence>
<keyword evidence="1" id="KW-0812">Transmembrane</keyword>
<evidence type="ECO:0008006" key="4">
    <source>
        <dbReference type="Google" id="ProtNLM"/>
    </source>
</evidence>
<evidence type="ECO:0000313" key="3">
    <source>
        <dbReference type="Proteomes" id="UP000008460"/>
    </source>
</evidence>
<keyword evidence="1" id="KW-0472">Membrane</keyword>
<dbReference type="EMBL" id="CP002666">
    <property type="protein sequence ID" value="AEE47456.1"/>
    <property type="molecule type" value="Genomic_DNA"/>
</dbReference>
<feature type="transmembrane region" description="Helical" evidence="1">
    <location>
        <begin position="29"/>
        <end position="55"/>
    </location>
</feature>
<dbReference type="Proteomes" id="UP000008460">
    <property type="component" value="Chromosome"/>
</dbReference>
<keyword evidence="3" id="KW-1185">Reference proteome</keyword>
<accession>F4H1N6</accession>
<dbReference type="AlphaFoldDB" id="F4H1N6"/>